<feature type="domain" description="Fe/B12 periplasmic-binding" evidence="1">
    <location>
        <begin position="98"/>
        <end position="371"/>
    </location>
</feature>
<proteinExistence type="predicted"/>
<dbReference type="PANTHER" id="PTHR30535:SF34">
    <property type="entry name" value="MOLYBDATE-BINDING PROTEIN MOLA"/>
    <property type="match status" value="1"/>
</dbReference>
<reference evidence="2 3" key="1">
    <citation type="submission" date="2017-02" db="EMBL/GenBank/DDBJ databases">
        <authorList>
            <person name="Peterson S.W."/>
        </authorList>
    </citation>
    <scope>NUCLEOTIDE SEQUENCE [LARGE SCALE GENOMIC DNA]</scope>
    <source>
        <strain evidence="2 3">DSM 25262</strain>
    </source>
</reference>
<dbReference type="AlphaFoldDB" id="A0A1T5J4S4"/>
<dbReference type="EMBL" id="FUZU01000001">
    <property type="protein sequence ID" value="SKC46439.1"/>
    <property type="molecule type" value="Genomic_DNA"/>
</dbReference>
<dbReference type="PANTHER" id="PTHR30535">
    <property type="entry name" value="VITAMIN B12-BINDING PROTEIN"/>
    <property type="match status" value="1"/>
</dbReference>
<dbReference type="GO" id="GO:0071281">
    <property type="term" value="P:cellular response to iron ion"/>
    <property type="evidence" value="ECO:0007669"/>
    <property type="project" value="TreeGrafter"/>
</dbReference>
<dbReference type="OrthoDB" id="9812528at2"/>
<dbReference type="InterPro" id="IPR002491">
    <property type="entry name" value="ABC_transptr_periplasmic_BD"/>
</dbReference>
<gene>
    <name evidence="2" type="ORF">SAMN05660236_0750</name>
</gene>
<sequence length="381" mass="43429">MKRHIKFIASNNVKAFYILAILLTSISCNKPQDETDKSHSEINIRYAERFVVETNGNEIAATVKLEAGQEQQYIFHKKDSIQEKSSITASNIEVPLEKVVCLASPHICLINSLQETDKIIGLEDYKSVYNPAILDKVRSGQIHEVGNYDQLNLELLVNIHPDAIFESVSSMSGRNAGQLENLALRTIAIPAHFETHPLGRLEWIKFFALFFDKRQYADSLFTAIESSYLHTSQLTRSAAHKPTVVAGYFSKGVWVAPGGKSYFAQLLKDAGADYIWKDDSTSGNIKLNYEQLLSKGLEADYFINIQMIFKEREQVLNEMPEIRSFKSIRNNNFYMNNAMVNAFGKNNYWEQGFVEPQVILKDLGRIFHPELFPDHTPVYFK</sequence>
<protein>
    <submittedName>
        <fullName evidence="2">Iron complex transport system substrate-binding protein</fullName>
    </submittedName>
</protein>
<dbReference type="InterPro" id="IPR050902">
    <property type="entry name" value="ABC_Transporter_SBP"/>
</dbReference>
<dbReference type="SUPFAM" id="SSF53807">
    <property type="entry name" value="Helical backbone' metal receptor"/>
    <property type="match status" value="1"/>
</dbReference>
<name>A0A1T5J4S4_9BACT</name>
<evidence type="ECO:0000259" key="1">
    <source>
        <dbReference type="PROSITE" id="PS50983"/>
    </source>
</evidence>
<evidence type="ECO:0000313" key="2">
    <source>
        <dbReference type="EMBL" id="SKC46439.1"/>
    </source>
</evidence>
<keyword evidence="3" id="KW-1185">Reference proteome</keyword>
<dbReference type="RefSeq" id="WP_079685351.1">
    <property type="nucleotide sequence ID" value="NZ_FUZU01000001.1"/>
</dbReference>
<dbReference type="Pfam" id="PF01497">
    <property type="entry name" value="Peripla_BP_2"/>
    <property type="match status" value="1"/>
</dbReference>
<dbReference type="Proteomes" id="UP000190961">
    <property type="component" value="Unassembled WGS sequence"/>
</dbReference>
<accession>A0A1T5J4S4</accession>
<organism evidence="2 3">
    <name type="scientific">Ohtaekwangia koreensis</name>
    <dbReference type="NCBI Taxonomy" id="688867"/>
    <lineage>
        <taxon>Bacteria</taxon>
        <taxon>Pseudomonadati</taxon>
        <taxon>Bacteroidota</taxon>
        <taxon>Cytophagia</taxon>
        <taxon>Cytophagales</taxon>
        <taxon>Fulvivirgaceae</taxon>
        <taxon>Ohtaekwangia</taxon>
    </lineage>
</organism>
<dbReference type="PROSITE" id="PS50983">
    <property type="entry name" value="FE_B12_PBP"/>
    <property type="match status" value="1"/>
</dbReference>
<evidence type="ECO:0000313" key="3">
    <source>
        <dbReference type="Proteomes" id="UP000190961"/>
    </source>
</evidence>
<dbReference type="STRING" id="688867.SAMN05660236_0750"/>
<dbReference type="PROSITE" id="PS51257">
    <property type="entry name" value="PROKAR_LIPOPROTEIN"/>
    <property type="match status" value="1"/>
</dbReference>
<dbReference type="Gene3D" id="3.40.50.1980">
    <property type="entry name" value="Nitrogenase molybdenum iron protein domain"/>
    <property type="match status" value="2"/>
</dbReference>